<dbReference type="InterPro" id="IPR010998">
    <property type="entry name" value="Integrase_recombinase_N"/>
</dbReference>
<evidence type="ECO:0000259" key="11">
    <source>
        <dbReference type="PROSITE" id="PS51900"/>
    </source>
</evidence>
<keyword evidence="3" id="KW-0132">Cell division</keyword>
<evidence type="ECO:0000313" key="12">
    <source>
        <dbReference type="EMBL" id="OGG52444.1"/>
    </source>
</evidence>
<name>A0A1F6CTG2_9BACT</name>
<dbReference type="GO" id="GO:0051301">
    <property type="term" value="P:cell division"/>
    <property type="evidence" value="ECO:0007669"/>
    <property type="project" value="UniProtKB-KW"/>
</dbReference>
<accession>A0A1F6CTG2</accession>
<dbReference type="InterPro" id="IPR044068">
    <property type="entry name" value="CB"/>
</dbReference>
<dbReference type="InterPro" id="IPR050090">
    <property type="entry name" value="Tyrosine_recombinase_XerCD"/>
</dbReference>
<dbReference type="Pfam" id="PF00589">
    <property type="entry name" value="Phage_integrase"/>
    <property type="match status" value="1"/>
</dbReference>
<dbReference type="SUPFAM" id="SSF56349">
    <property type="entry name" value="DNA breaking-rejoining enzymes"/>
    <property type="match status" value="1"/>
</dbReference>
<gene>
    <name evidence="12" type="ORF">A2851_05380</name>
</gene>
<keyword evidence="2" id="KW-0963">Cytoplasm</keyword>
<evidence type="ECO:0000313" key="13">
    <source>
        <dbReference type="Proteomes" id="UP000176863"/>
    </source>
</evidence>
<dbReference type="EMBL" id="MFKT01000029">
    <property type="protein sequence ID" value="OGG52444.1"/>
    <property type="molecule type" value="Genomic_DNA"/>
</dbReference>
<keyword evidence="4" id="KW-0159">Chromosome partition</keyword>
<organism evidence="12 13">
    <name type="scientific">Candidatus Kaiserbacteria bacterium RIFCSPHIGHO2_01_FULL_53_29</name>
    <dbReference type="NCBI Taxonomy" id="1798480"/>
    <lineage>
        <taxon>Bacteria</taxon>
        <taxon>Candidatus Kaiseribacteriota</taxon>
    </lineage>
</organism>
<dbReference type="InterPro" id="IPR013762">
    <property type="entry name" value="Integrase-like_cat_sf"/>
</dbReference>
<dbReference type="PANTHER" id="PTHR30349:SF77">
    <property type="entry name" value="TYROSINE RECOMBINASE XERC"/>
    <property type="match status" value="1"/>
</dbReference>
<evidence type="ECO:0000259" key="10">
    <source>
        <dbReference type="PROSITE" id="PS51898"/>
    </source>
</evidence>
<sequence>MAGDLKSLKTQFLEYIEIEKGRSVKTVENYDRYLRRFLDYASAKGGSASGGKVLMPSQITEQMVREFRITLNRSSGVSGTMKKNTQNYHLIALRAFLKFLRKRDIESLNPERIELAKTSGRDLDLITSAELDRLMAAPSSAKASEGKDELAALRDRAILELLFSTGLRVSELCGLNQDIDLSRDEFSVRGKGEKVRVVFLSPSAKKAVAEYIKRRGDMSEALFVSYGRVGIKKSAQGRSASGGDLPRITARSIERLVKQYAINAGITRKVTPHVIRHSFATDLLENGADLRSVQALLGHANIATTQVYTHVTDKHLKEIHKAFHGKRRA</sequence>
<dbReference type="GO" id="GO:0005737">
    <property type="term" value="C:cytoplasm"/>
    <property type="evidence" value="ECO:0007669"/>
    <property type="project" value="UniProtKB-SubCell"/>
</dbReference>
<keyword evidence="8" id="KW-0131">Cell cycle</keyword>
<feature type="domain" description="Core-binding (CB)" evidence="11">
    <location>
        <begin position="3"/>
        <end position="101"/>
    </location>
</feature>
<evidence type="ECO:0000256" key="5">
    <source>
        <dbReference type="ARBA" id="ARBA00022908"/>
    </source>
</evidence>
<dbReference type="GO" id="GO:0006310">
    <property type="term" value="P:DNA recombination"/>
    <property type="evidence" value="ECO:0007669"/>
    <property type="project" value="UniProtKB-KW"/>
</dbReference>
<keyword evidence="6 9" id="KW-0238">DNA-binding</keyword>
<protein>
    <recommendedName>
        <fullName evidence="14">Tyrosine recombinase XerC</fullName>
    </recommendedName>
</protein>
<dbReference type="GO" id="GO:0015074">
    <property type="term" value="P:DNA integration"/>
    <property type="evidence" value="ECO:0007669"/>
    <property type="project" value="UniProtKB-KW"/>
</dbReference>
<evidence type="ECO:0000256" key="2">
    <source>
        <dbReference type="ARBA" id="ARBA00022490"/>
    </source>
</evidence>
<dbReference type="Pfam" id="PF02899">
    <property type="entry name" value="Phage_int_SAM_1"/>
    <property type="match status" value="1"/>
</dbReference>
<dbReference type="GO" id="GO:0007059">
    <property type="term" value="P:chromosome segregation"/>
    <property type="evidence" value="ECO:0007669"/>
    <property type="project" value="UniProtKB-KW"/>
</dbReference>
<dbReference type="PANTHER" id="PTHR30349">
    <property type="entry name" value="PHAGE INTEGRASE-RELATED"/>
    <property type="match status" value="1"/>
</dbReference>
<dbReference type="InterPro" id="IPR011010">
    <property type="entry name" value="DNA_brk_join_enz"/>
</dbReference>
<keyword evidence="5" id="KW-0229">DNA integration</keyword>
<dbReference type="InterPro" id="IPR002104">
    <property type="entry name" value="Integrase_catalytic"/>
</dbReference>
<dbReference type="AlphaFoldDB" id="A0A1F6CTG2"/>
<evidence type="ECO:0000256" key="1">
    <source>
        <dbReference type="ARBA" id="ARBA00004496"/>
    </source>
</evidence>
<proteinExistence type="predicted"/>
<evidence type="ECO:0000256" key="6">
    <source>
        <dbReference type="ARBA" id="ARBA00023125"/>
    </source>
</evidence>
<feature type="domain" description="Tyr recombinase" evidence="10">
    <location>
        <begin position="121"/>
        <end position="321"/>
    </location>
</feature>
<dbReference type="Gene3D" id="1.10.443.10">
    <property type="entry name" value="Intergrase catalytic core"/>
    <property type="match status" value="1"/>
</dbReference>
<evidence type="ECO:0008006" key="14">
    <source>
        <dbReference type="Google" id="ProtNLM"/>
    </source>
</evidence>
<dbReference type="STRING" id="1798480.A2851_05380"/>
<dbReference type="InterPro" id="IPR004107">
    <property type="entry name" value="Integrase_SAM-like_N"/>
</dbReference>
<evidence type="ECO:0000256" key="4">
    <source>
        <dbReference type="ARBA" id="ARBA00022829"/>
    </source>
</evidence>
<reference evidence="12 13" key="1">
    <citation type="journal article" date="2016" name="Nat. Commun.">
        <title>Thousands of microbial genomes shed light on interconnected biogeochemical processes in an aquifer system.</title>
        <authorList>
            <person name="Anantharaman K."/>
            <person name="Brown C.T."/>
            <person name="Hug L.A."/>
            <person name="Sharon I."/>
            <person name="Castelle C.J."/>
            <person name="Probst A.J."/>
            <person name="Thomas B.C."/>
            <person name="Singh A."/>
            <person name="Wilkins M.J."/>
            <person name="Karaoz U."/>
            <person name="Brodie E.L."/>
            <person name="Williams K.H."/>
            <person name="Hubbard S.S."/>
            <person name="Banfield J.F."/>
        </authorList>
    </citation>
    <scope>NUCLEOTIDE SEQUENCE [LARGE SCALE GENOMIC DNA]</scope>
</reference>
<evidence type="ECO:0000256" key="8">
    <source>
        <dbReference type="ARBA" id="ARBA00023306"/>
    </source>
</evidence>
<dbReference type="GO" id="GO:0003677">
    <property type="term" value="F:DNA binding"/>
    <property type="evidence" value="ECO:0007669"/>
    <property type="project" value="UniProtKB-UniRule"/>
</dbReference>
<dbReference type="CDD" id="cd00798">
    <property type="entry name" value="INT_XerDC_C"/>
    <property type="match status" value="1"/>
</dbReference>
<comment type="subcellular location">
    <subcellularLocation>
        <location evidence="1">Cytoplasm</location>
    </subcellularLocation>
</comment>
<dbReference type="Gene3D" id="1.10.150.130">
    <property type="match status" value="1"/>
</dbReference>
<comment type="caution">
    <text evidence="12">The sequence shown here is derived from an EMBL/GenBank/DDBJ whole genome shotgun (WGS) entry which is preliminary data.</text>
</comment>
<dbReference type="Proteomes" id="UP000176863">
    <property type="component" value="Unassembled WGS sequence"/>
</dbReference>
<evidence type="ECO:0000256" key="3">
    <source>
        <dbReference type="ARBA" id="ARBA00022618"/>
    </source>
</evidence>
<evidence type="ECO:0000256" key="7">
    <source>
        <dbReference type="ARBA" id="ARBA00023172"/>
    </source>
</evidence>
<dbReference type="PROSITE" id="PS51898">
    <property type="entry name" value="TYR_RECOMBINASE"/>
    <property type="match status" value="1"/>
</dbReference>
<evidence type="ECO:0000256" key="9">
    <source>
        <dbReference type="PROSITE-ProRule" id="PRU01248"/>
    </source>
</evidence>
<keyword evidence="7" id="KW-0233">DNA recombination</keyword>
<dbReference type="PROSITE" id="PS51900">
    <property type="entry name" value="CB"/>
    <property type="match status" value="1"/>
</dbReference>